<reference evidence="1" key="2">
    <citation type="journal article" date="2015" name="Data Brief">
        <title>Shoot transcriptome of the giant reed, Arundo donax.</title>
        <authorList>
            <person name="Barrero R.A."/>
            <person name="Guerrero F.D."/>
            <person name="Moolhuijzen P."/>
            <person name="Goolsby J.A."/>
            <person name="Tidwell J."/>
            <person name="Bellgard S.E."/>
            <person name="Bellgard M.I."/>
        </authorList>
    </citation>
    <scope>NUCLEOTIDE SEQUENCE</scope>
    <source>
        <tissue evidence="1">Shoot tissue taken approximately 20 cm above the soil surface</tissue>
    </source>
</reference>
<accession>A0A0A9D1E0</accession>
<name>A0A0A9D1E0_ARUDO</name>
<dbReference type="AlphaFoldDB" id="A0A0A9D1E0"/>
<sequence>MHLCSSNIYTLFIHTHVIGAYIRIYMSTRHTFLHVYSTHIHIPSLIYTSTACMHLDPCNQSSQQEPAYKLVTKGIFVHSSRLHN</sequence>
<evidence type="ECO:0000313" key="1">
    <source>
        <dbReference type="EMBL" id="JAD77577.1"/>
    </source>
</evidence>
<proteinExistence type="predicted"/>
<reference evidence="1" key="1">
    <citation type="submission" date="2014-09" db="EMBL/GenBank/DDBJ databases">
        <authorList>
            <person name="Magalhaes I.L.F."/>
            <person name="Oliveira U."/>
            <person name="Santos F.R."/>
            <person name="Vidigal T.H.D.A."/>
            <person name="Brescovit A.D."/>
            <person name="Santos A.J."/>
        </authorList>
    </citation>
    <scope>NUCLEOTIDE SEQUENCE</scope>
    <source>
        <tissue evidence="1">Shoot tissue taken approximately 20 cm above the soil surface</tissue>
    </source>
</reference>
<organism evidence="1">
    <name type="scientific">Arundo donax</name>
    <name type="common">Giant reed</name>
    <name type="synonym">Donax arundinaceus</name>
    <dbReference type="NCBI Taxonomy" id="35708"/>
    <lineage>
        <taxon>Eukaryota</taxon>
        <taxon>Viridiplantae</taxon>
        <taxon>Streptophyta</taxon>
        <taxon>Embryophyta</taxon>
        <taxon>Tracheophyta</taxon>
        <taxon>Spermatophyta</taxon>
        <taxon>Magnoliopsida</taxon>
        <taxon>Liliopsida</taxon>
        <taxon>Poales</taxon>
        <taxon>Poaceae</taxon>
        <taxon>PACMAD clade</taxon>
        <taxon>Arundinoideae</taxon>
        <taxon>Arundineae</taxon>
        <taxon>Arundo</taxon>
    </lineage>
</organism>
<dbReference type="EMBL" id="GBRH01220318">
    <property type="protein sequence ID" value="JAD77577.1"/>
    <property type="molecule type" value="Transcribed_RNA"/>
</dbReference>
<protein>
    <submittedName>
        <fullName evidence="1">Uncharacterized protein</fullName>
    </submittedName>
</protein>